<dbReference type="GO" id="GO:0005737">
    <property type="term" value="C:cytoplasm"/>
    <property type="evidence" value="ECO:0007669"/>
    <property type="project" value="TreeGrafter"/>
</dbReference>
<proteinExistence type="predicted"/>
<dbReference type="EC" id="4.3.2.7" evidence="1"/>
<keyword evidence="4" id="KW-1185">Reference proteome</keyword>
<dbReference type="Pfam" id="PF04752">
    <property type="entry name" value="ChaC"/>
    <property type="match status" value="1"/>
</dbReference>
<protein>
    <recommendedName>
        <fullName evidence="1">glutathione-specific gamma-glutamylcyclotransferase</fullName>
        <ecNumber evidence="1">4.3.2.7</ecNumber>
    </recommendedName>
</protein>
<dbReference type="CDD" id="cd06661">
    <property type="entry name" value="GGCT_like"/>
    <property type="match status" value="1"/>
</dbReference>
<organism evidence="3 4">
    <name type="scientific">Oceanicella actignis</name>
    <dbReference type="NCBI Taxonomy" id="1189325"/>
    <lineage>
        <taxon>Bacteria</taxon>
        <taxon>Pseudomonadati</taxon>
        <taxon>Pseudomonadota</taxon>
        <taxon>Alphaproteobacteria</taxon>
        <taxon>Rhodobacterales</taxon>
        <taxon>Paracoccaceae</taxon>
        <taxon>Oceanicella</taxon>
    </lineage>
</organism>
<gene>
    <name evidence="3" type="ORF">SAMN05216200_102440</name>
</gene>
<accession>A0A1M7SHL9</accession>
<evidence type="ECO:0000313" key="4">
    <source>
        <dbReference type="Proteomes" id="UP000184066"/>
    </source>
</evidence>
<dbReference type="InterPro" id="IPR006840">
    <property type="entry name" value="ChaC"/>
</dbReference>
<dbReference type="STRING" id="1189325.SAMN04488119_10369"/>
<dbReference type="PANTHER" id="PTHR12192:SF2">
    <property type="entry name" value="GLUTATHIONE-SPECIFIC GAMMA-GLUTAMYLCYCLOTRANSFERASE 2"/>
    <property type="match status" value="1"/>
</dbReference>
<dbReference type="InterPro" id="IPR013024">
    <property type="entry name" value="GGCT-like"/>
</dbReference>
<dbReference type="OrthoDB" id="9795692at2"/>
<dbReference type="PANTHER" id="PTHR12192">
    <property type="entry name" value="CATION TRANSPORT PROTEIN CHAC-RELATED"/>
    <property type="match status" value="1"/>
</dbReference>
<evidence type="ECO:0000256" key="2">
    <source>
        <dbReference type="ARBA" id="ARBA00023239"/>
    </source>
</evidence>
<dbReference type="Gene3D" id="3.10.490.10">
    <property type="entry name" value="Gamma-glutamyl cyclotransferase-like"/>
    <property type="match status" value="1"/>
</dbReference>
<evidence type="ECO:0000256" key="1">
    <source>
        <dbReference type="ARBA" id="ARBA00012344"/>
    </source>
</evidence>
<dbReference type="EMBL" id="FRDL01000002">
    <property type="protein sequence ID" value="SHN57978.1"/>
    <property type="molecule type" value="Genomic_DNA"/>
</dbReference>
<name>A0A1M7SHL9_9RHOB</name>
<dbReference type="AlphaFoldDB" id="A0A1M7SHL9"/>
<reference evidence="3 4" key="1">
    <citation type="submission" date="2016-12" db="EMBL/GenBank/DDBJ databases">
        <authorList>
            <person name="Song W.-J."/>
            <person name="Kurnit D.M."/>
        </authorList>
    </citation>
    <scope>NUCLEOTIDE SEQUENCE [LARGE SCALE GENOMIC DNA]</scope>
    <source>
        <strain evidence="3 4">CGMCC 1.10808</strain>
    </source>
</reference>
<dbReference type="InterPro" id="IPR036568">
    <property type="entry name" value="GGCT-like_sf"/>
</dbReference>
<dbReference type="SUPFAM" id="SSF110857">
    <property type="entry name" value="Gamma-glutamyl cyclotransferase-like"/>
    <property type="match status" value="1"/>
</dbReference>
<dbReference type="RefSeq" id="WP_083581163.1">
    <property type="nucleotide sequence ID" value="NZ_FOHL01000003.1"/>
</dbReference>
<dbReference type="GO" id="GO:0061928">
    <property type="term" value="F:glutathione specific gamma-glutamylcyclotransferase activity"/>
    <property type="evidence" value="ECO:0007669"/>
    <property type="project" value="UniProtKB-EC"/>
</dbReference>
<keyword evidence="2" id="KW-0456">Lyase</keyword>
<dbReference type="GO" id="GO:0006751">
    <property type="term" value="P:glutathione catabolic process"/>
    <property type="evidence" value="ECO:0007669"/>
    <property type="project" value="InterPro"/>
</dbReference>
<evidence type="ECO:0000313" key="3">
    <source>
        <dbReference type="EMBL" id="SHN57978.1"/>
    </source>
</evidence>
<sequence>MHDGQTANRRADAAQAAGAEGDLWVFGYGSLLWRPGFAYAERRIARIHGYRRAFCLRSVRYRGTPRAPGLVLALDRAPGAWCDGAAFRVPAESAAEAHAYLNHREMDEDSYLETFHEIELRDGGRVRALCYLMNQAHPHYAPLPLDEQARIIAASVGPAGPNAEYLHNTVAHLRELGLRDPELERLDEMVRALSGARQGA</sequence>
<dbReference type="Proteomes" id="UP000184066">
    <property type="component" value="Unassembled WGS sequence"/>
</dbReference>